<sequence length="64" mass="7506">MSHTSPFYCFFCGEQLKWKEKIWLECLSVACGRRYTLDGVTRDDAQISRSRGLRINAHAPRSRR</sequence>
<reference evidence="1 2" key="1">
    <citation type="submission" date="2019-09" db="EMBL/GenBank/DDBJ databases">
        <title>Characterisation of the sponge microbiome using genome-centric metagenomics.</title>
        <authorList>
            <person name="Engelberts J.P."/>
            <person name="Robbins S.J."/>
            <person name="De Goeij J.M."/>
            <person name="Aranda M."/>
            <person name="Bell S.C."/>
            <person name="Webster N.S."/>
        </authorList>
    </citation>
    <scope>NUCLEOTIDE SEQUENCE [LARGE SCALE GENOMIC DNA]</scope>
    <source>
        <strain evidence="1">SB0662_bin_43</strain>
    </source>
</reference>
<organism evidence="1 2">
    <name type="scientific">Candidatus Spechtbacteria bacterium SB0662_bin_43</name>
    <dbReference type="NCBI Taxonomy" id="2604897"/>
    <lineage>
        <taxon>Bacteria</taxon>
        <taxon>Candidatus Spechtiibacteriota</taxon>
    </lineage>
</organism>
<name>A0A845D9A4_9BACT</name>
<proteinExistence type="predicted"/>
<accession>A0A845D9A4</accession>
<comment type="caution">
    <text evidence="1">The sequence shown here is derived from an EMBL/GenBank/DDBJ whole genome shotgun (WGS) entry which is preliminary data.</text>
</comment>
<gene>
    <name evidence="1" type="ORF">F4X82_00285</name>
</gene>
<evidence type="ECO:0000313" key="1">
    <source>
        <dbReference type="EMBL" id="MYE37947.1"/>
    </source>
</evidence>
<dbReference type="AlphaFoldDB" id="A0A845D9A4"/>
<evidence type="ECO:0000313" key="2">
    <source>
        <dbReference type="Proteomes" id="UP000449092"/>
    </source>
</evidence>
<dbReference type="EMBL" id="VXOY01000005">
    <property type="protein sequence ID" value="MYE37947.1"/>
    <property type="molecule type" value="Genomic_DNA"/>
</dbReference>
<protein>
    <submittedName>
        <fullName evidence="1">Uncharacterized protein</fullName>
    </submittedName>
</protein>
<dbReference type="Proteomes" id="UP000449092">
    <property type="component" value="Unassembled WGS sequence"/>
</dbReference>